<gene>
    <name evidence="5" type="ORF">Tco_0974206</name>
</gene>
<feature type="compositionally biased region" description="Polar residues" evidence="2">
    <location>
        <begin position="633"/>
        <end position="645"/>
    </location>
</feature>
<dbReference type="InterPro" id="IPR054722">
    <property type="entry name" value="PolX-like_BBD"/>
</dbReference>
<organism evidence="5 6">
    <name type="scientific">Tanacetum coccineum</name>
    <dbReference type="NCBI Taxonomy" id="301880"/>
    <lineage>
        <taxon>Eukaryota</taxon>
        <taxon>Viridiplantae</taxon>
        <taxon>Streptophyta</taxon>
        <taxon>Embryophyta</taxon>
        <taxon>Tracheophyta</taxon>
        <taxon>Spermatophyta</taxon>
        <taxon>Magnoliopsida</taxon>
        <taxon>eudicotyledons</taxon>
        <taxon>Gunneridae</taxon>
        <taxon>Pentapetalae</taxon>
        <taxon>asterids</taxon>
        <taxon>campanulids</taxon>
        <taxon>Asterales</taxon>
        <taxon>Asteraceae</taxon>
        <taxon>Asteroideae</taxon>
        <taxon>Anthemideae</taxon>
        <taxon>Anthemidinae</taxon>
        <taxon>Tanacetum</taxon>
    </lineage>
</organism>
<evidence type="ECO:0000313" key="5">
    <source>
        <dbReference type="EMBL" id="GJT48049.1"/>
    </source>
</evidence>
<dbReference type="InterPro" id="IPR039537">
    <property type="entry name" value="Retrotran_Ty1/copia-like"/>
</dbReference>
<feature type="domain" description="Retrovirus-related Pol polyprotein from transposon TNT 1-94-like beta-barrel" evidence="3">
    <location>
        <begin position="770"/>
        <end position="840"/>
    </location>
</feature>
<evidence type="ECO:0000256" key="2">
    <source>
        <dbReference type="SAM" id="MobiDB-lite"/>
    </source>
</evidence>
<sequence>MVGSWFRMFKGDRIIIKETLLGELVQQEMGEHRIELGMPMQNSDFFKDKMLLMQAQENGVVLDEEELLFLADVDDEPTAQSIFMANLSSIGPANLQVVPSNASILSKVHGLENNIDHCDIDQDEHEIHNEVQQKNIIDSNVANLGHSNVIPYEQYLSDNEVSVEPSCAPSVPIDASVLHDNNAYIPHDPLVTELSIYKQQVAMYKQRAKFDMTLCEQKMDEQMCMLIQDHNKKEENLKNELHSVKLQLNSTIKSNTIIEETVTALKHEFKQKETKFLTDFSNLKTLNDKLENKLYAQDQSIQTVHMMLKPKKLHNHDDVIAEVPKNPFLPKTGSQVAQPYFMMVMKFSKRIMSLNLIYTVTDSALSHLDFIFLHTYKCFPRLVLLNFESKIPNYQHLKENIENFKSKSSKDVPEFDTFFELVYKDIRFKLQGTLFIKQLDHFKAENEKVKQHYQELFNSIKVTRVKTIERTTSLQTEIENLKTQLKGKMPCVTNNVVTPKVSAITKYAIEVESIPASLKNNRNIHHHYLNRLRDILDTLREIVEHGRSKRPSDNSLEYACIYTKWKKHVTFADPLETSGTNPTNHVKQPTVQKTNVPIIHSKSNIINDKTLPANSVPEKKVEDHHRENKSKLSKNNQVDSSTSVRRSVFNTNSNSLCKTCNKCTISLNHDKSVVNSLKSSKSPPVMKIWRVKQAKQTWKPTGRIFPLGDQCPLTRFTKPKVVSIKQWKPTGRIIPLGEQCPLVRPAALNNTTMLADTQANSIPVVQIVLWYLDSGCSKHMTGDHSRLRNFMKKFIGTVRFGNDHFCAIMGYGDYVIGDSVIYRVYYVEGLGHNLFSVGQFCDFDLEVAFRKYTCFVRDLDGVDLIKEAIATACYTQNRSIIHTLHNKTPYELVHDKKPDLSFLRVFGALCYPTNDSEDLGKLNAKSDIGFFVGYVPNRKGYRIYNKRTRQIMETIHVTFDKLTGKMAPVHSSSGPAPNLLTPGPISSGLVPNPTPTAPYVPPTRNELEIIFQPMFDEYFEPTSVVCLVPPIPAAQVPVNHSGPSVSISLDQDAPSGSHSPSSSDHQSSSVHQGVAADHSFEVNPFAPADHEPFVNVFAPDPSSEASSSGEISIAEPNQTTQPHEHLRKWTDSHPIDNIIGNPSRLVSTWKQLATDALWCFYNSVLSKVEPKNFKYTVTEDYTMADVNAPAEQAPTMAPPTRTDDQILPRSRWVPVGKSNCYLDVEKSQSNPIHKIVDTVRFFKNIGSYSCQLDEQWFNLNKDTLRDALQIIPVDNNKPFSSPPTPDALINFVNDLGYPEVVKTLSAAVTNDMHHPWRALTTIINLCLTGKTSGFERPRAPVL</sequence>
<reference evidence="5" key="1">
    <citation type="journal article" date="2022" name="Int. J. Mol. Sci.">
        <title>Draft Genome of Tanacetum Coccineum: Genomic Comparison of Closely Related Tanacetum-Family Plants.</title>
        <authorList>
            <person name="Yamashiro T."/>
            <person name="Shiraishi A."/>
            <person name="Nakayama K."/>
            <person name="Satake H."/>
        </authorList>
    </citation>
    <scope>NUCLEOTIDE SEQUENCE</scope>
</reference>
<comment type="caution">
    <text evidence="5">The sequence shown here is derived from an EMBL/GenBank/DDBJ whole genome shotgun (WGS) entry which is preliminary data.</text>
</comment>
<feature type="compositionally biased region" description="Basic and acidic residues" evidence="2">
    <location>
        <begin position="617"/>
        <end position="630"/>
    </location>
</feature>
<keyword evidence="6" id="KW-1185">Reference proteome</keyword>
<reference evidence="5" key="2">
    <citation type="submission" date="2022-01" db="EMBL/GenBank/DDBJ databases">
        <authorList>
            <person name="Yamashiro T."/>
            <person name="Shiraishi A."/>
            <person name="Satake H."/>
            <person name="Nakayama K."/>
        </authorList>
    </citation>
    <scope>NUCLEOTIDE SEQUENCE</scope>
</reference>
<feature type="domain" description="Retroviral polymerase SH3-like" evidence="4">
    <location>
        <begin position="909"/>
        <end position="962"/>
    </location>
</feature>
<evidence type="ECO:0000256" key="1">
    <source>
        <dbReference type="ARBA" id="ARBA00022670"/>
    </source>
</evidence>
<dbReference type="PANTHER" id="PTHR42648">
    <property type="entry name" value="TRANSPOSASE, PUTATIVE-RELATED"/>
    <property type="match status" value="1"/>
</dbReference>
<evidence type="ECO:0000259" key="3">
    <source>
        <dbReference type="Pfam" id="PF22936"/>
    </source>
</evidence>
<dbReference type="Proteomes" id="UP001151760">
    <property type="component" value="Unassembled WGS sequence"/>
</dbReference>
<feature type="region of interest" description="Disordered" evidence="2">
    <location>
        <begin position="1042"/>
        <end position="1074"/>
    </location>
</feature>
<feature type="region of interest" description="Disordered" evidence="2">
    <location>
        <begin position="607"/>
        <end position="645"/>
    </location>
</feature>
<name>A0ABQ5EAX7_9ASTR</name>
<accession>A0ABQ5EAX7</accession>
<dbReference type="Pfam" id="PF22936">
    <property type="entry name" value="Pol_BBD"/>
    <property type="match status" value="1"/>
</dbReference>
<feature type="region of interest" description="Disordered" evidence="2">
    <location>
        <begin position="1091"/>
        <end position="1124"/>
    </location>
</feature>
<feature type="compositionally biased region" description="Low complexity" evidence="2">
    <location>
        <begin position="1054"/>
        <end position="1074"/>
    </location>
</feature>
<dbReference type="EMBL" id="BQNB010016119">
    <property type="protein sequence ID" value="GJT48049.1"/>
    <property type="molecule type" value="Genomic_DNA"/>
</dbReference>
<evidence type="ECO:0000259" key="4">
    <source>
        <dbReference type="Pfam" id="PF25597"/>
    </source>
</evidence>
<feature type="compositionally biased region" description="Low complexity" evidence="2">
    <location>
        <begin position="1098"/>
        <end position="1116"/>
    </location>
</feature>
<dbReference type="Pfam" id="PF25597">
    <property type="entry name" value="SH3_retrovirus"/>
    <property type="match status" value="1"/>
</dbReference>
<proteinExistence type="predicted"/>
<keyword evidence="1" id="KW-0378">Hydrolase</keyword>
<keyword evidence="1" id="KW-0645">Protease</keyword>
<dbReference type="PANTHER" id="PTHR42648:SF21">
    <property type="entry name" value="CYSTEINE-RICH RLK (RECEPTOR-LIKE PROTEIN KINASE) 8"/>
    <property type="match status" value="1"/>
</dbReference>
<protein>
    <submittedName>
        <fullName evidence="5">Retrovirus-related pol polyprotein from transposon TNT 1-94</fullName>
    </submittedName>
</protein>
<dbReference type="InterPro" id="IPR057670">
    <property type="entry name" value="SH3_retrovirus"/>
</dbReference>
<evidence type="ECO:0000313" key="6">
    <source>
        <dbReference type="Proteomes" id="UP001151760"/>
    </source>
</evidence>